<evidence type="ECO:0000259" key="4">
    <source>
        <dbReference type="SMART" id="SM00560"/>
    </source>
</evidence>
<dbReference type="InterPro" id="IPR018247">
    <property type="entry name" value="EF_Hand_1_Ca_BS"/>
</dbReference>
<feature type="chain" id="PRO_5022739104" description="LamG-like jellyroll fold domain-containing protein" evidence="3">
    <location>
        <begin position="28"/>
        <end position="364"/>
    </location>
</feature>
<dbReference type="InterPro" id="IPR013320">
    <property type="entry name" value="ConA-like_dom_sf"/>
</dbReference>
<dbReference type="Gene3D" id="2.60.120.200">
    <property type="match status" value="1"/>
</dbReference>
<evidence type="ECO:0000256" key="3">
    <source>
        <dbReference type="SAM" id="SignalP"/>
    </source>
</evidence>
<dbReference type="AlphaFoldDB" id="A0A5C5VE12"/>
<organism evidence="5 6">
    <name type="scientific">Posidoniimonas corsicana</name>
    <dbReference type="NCBI Taxonomy" id="1938618"/>
    <lineage>
        <taxon>Bacteria</taxon>
        <taxon>Pseudomonadati</taxon>
        <taxon>Planctomycetota</taxon>
        <taxon>Planctomycetia</taxon>
        <taxon>Pirellulales</taxon>
        <taxon>Lacipirellulaceae</taxon>
        <taxon>Posidoniimonas</taxon>
    </lineage>
</organism>
<dbReference type="Proteomes" id="UP000316714">
    <property type="component" value="Unassembled WGS sequence"/>
</dbReference>
<dbReference type="RefSeq" id="WP_146562496.1">
    <property type="nucleotide sequence ID" value="NZ_SIHJ01000001.1"/>
</dbReference>
<dbReference type="SMART" id="SM00560">
    <property type="entry name" value="LamGL"/>
    <property type="match status" value="1"/>
</dbReference>
<dbReference type="EMBL" id="SIHJ01000001">
    <property type="protein sequence ID" value="TWT35952.1"/>
    <property type="molecule type" value="Genomic_DNA"/>
</dbReference>
<evidence type="ECO:0000256" key="1">
    <source>
        <dbReference type="ARBA" id="ARBA00022729"/>
    </source>
</evidence>
<reference evidence="5 6" key="1">
    <citation type="submission" date="2019-02" db="EMBL/GenBank/DDBJ databases">
        <title>Deep-cultivation of Planctomycetes and their phenomic and genomic characterization uncovers novel biology.</title>
        <authorList>
            <person name="Wiegand S."/>
            <person name="Jogler M."/>
            <person name="Boedeker C."/>
            <person name="Pinto D."/>
            <person name="Vollmers J."/>
            <person name="Rivas-Marin E."/>
            <person name="Kohn T."/>
            <person name="Peeters S.H."/>
            <person name="Heuer A."/>
            <person name="Rast P."/>
            <person name="Oberbeckmann S."/>
            <person name="Bunk B."/>
            <person name="Jeske O."/>
            <person name="Meyerdierks A."/>
            <person name="Storesund J.E."/>
            <person name="Kallscheuer N."/>
            <person name="Luecker S."/>
            <person name="Lage O.M."/>
            <person name="Pohl T."/>
            <person name="Merkel B.J."/>
            <person name="Hornburger P."/>
            <person name="Mueller R.-W."/>
            <person name="Bruemmer F."/>
            <person name="Labrenz M."/>
            <person name="Spormann A.M."/>
            <person name="Op Den Camp H."/>
            <person name="Overmann J."/>
            <person name="Amann R."/>
            <person name="Jetten M.S.M."/>
            <person name="Mascher T."/>
            <person name="Medema M.H."/>
            <person name="Devos D.P."/>
            <person name="Kaster A.-K."/>
            <person name="Ovreas L."/>
            <person name="Rohde M."/>
            <person name="Galperin M.Y."/>
            <person name="Jogler C."/>
        </authorList>
    </citation>
    <scope>NUCLEOTIDE SEQUENCE [LARGE SCALE GENOMIC DNA]</scope>
    <source>
        <strain evidence="5 6">KOR34</strain>
    </source>
</reference>
<dbReference type="SUPFAM" id="SSF49899">
    <property type="entry name" value="Concanavalin A-like lectins/glucanases"/>
    <property type="match status" value="1"/>
</dbReference>
<accession>A0A5C5VE12</accession>
<feature type="domain" description="LamG-like jellyroll fold" evidence="4">
    <location>
        <begin position="113"/>
        <end position="254"/>
    </location>
</feature>
<protein>
    <recommendedName>
        <fullName evidence="4">LamG-like jellyroll fold domain-containing protein</fullName>
    </recommendedName>
</protein>
<name>A0A5C5VE12_9BACT</name>
<evidence type="ECO:0000313" key="5">
    <source>
        <dbReference type="EMBL" id="TWT35952.1"/>
    </source>
</evidence>
<keyword evidence="6" id="KW-1185">Reference proteome</keyword>
<evidence type="ECO:0000256" key="2">
    <source>
        <dbReference type="ARBA" id="ARBA00023157"/>
    </source>
</evidence>
<comment type="caution">
    <text evidence="5">The sequence shown here is derived from an EMBL/GenBank/DDBJ whole genome shotgun (WGS) entry which is preliminary data.</text>
</comment>
<dbReference type="PROSITE" id="PS00018">
    <property type="entry name" value="EF_HAND_1"/>
    <property type="match status" value="1"/>
</dbReference>
<proteinExistence type="predicted"/>
<keyword evidence="2" id="KW-1015">Disulfide bond</keyword>
<gene>
    <name evidence="5" type="ORF">KOR34_08490</name>
</gene>
<dbReference type="OrthoDB" id="226631at2"/>
<feature type="signal peptide" evidence="3">
    <location>
        <begin position="1"/>
        <end position="27"/>
    </location>
</feature>
<dbReference type="Pfam" id="PF13385">
    <property type="entry name" value="Laminin_G_3"/>
    <property type="match status" value="1"/>
</dbReference>
<evidence type="ECO:0000313" key="6">
    <source>
        <dbReference type="Proteomes" id="UP000316714"/>
    </source>
</evidence>
<dbReference type="InterPro" id="IPR006558">
    <property type="entry name" value="LamG-like"/>
</dbReference>
<sequence length="364" mass="37188" precursor="true">MTTGRRVQIVAYIAVGAIALTPLQADAVVAVAGELVVDLQGVSLEGVSSTWVNGDTTGDTAGDFSTVGGGGLNVAAAVSDGSTTAPFALDVARSSGNAVVAANMSPASIIGNEARSAEAWVFARDGSGQQTPVGWGGSGNDQDSSFQYSDAGQGLFNGWFNDGAWRLNPEDPIVPIITNEWVHVAWTYDGAAVRGYRNGVLTGVYNTVDSNSSGQNLDTTDGPISVGAGRGGGANPFSGYLSDVRVHTGLLSDSDIVNNFNEGITQLSGPVCDLDGDGACNSVDLGILRSNLFTAGDSSMGDIDRNGYIDWVDWRLMKDDANRVVGAGLNSAGDAAPEPTALAIAMVIAVLSGSRPRVSCCTGA</sequence>
<keyword evidence="1 3" id="KW-0732">Signal</keyword>